<dbReference type="Proteomes" id="UP000769528">
    <property type="component" value="Unassembled WGS sequence"/>
</dbReference>
<dbReference type="InterPro" id="IPR039295">
    <property type="entry name" value="MSB2"/>
</dbReference>
<dbReference type="GO" id="GO:0007232">
    <property type="term" value="P:osmosensory signaling pathway via Sho1 osmosensor"/>
    <property type="evidence" value="ECO:0007669"/>
    <property type="project" value="InterPro"/>
</dbReference>
<accession>A0A9P8PQE2</accession>
<reference evidence="2" key="1">
    <citation type="journal article" date="2021" name="Open Biol.">
        <title>Shared evolutionary footprints suggest mitochondrial oxidative damage underlies multiple complex I losses in fungi.</title>
        <authorList>
            <person name="Schikora-Tamarit M.A."/>
            <person name="Marcet-Houben M."/>
            <person name="Nosek J."/>
            <person name="Gabaldon T."/>
        </authorList>
    </citation>
    <scope>NUCLEOTIDE SEQUENCE</scope>
    <source>
        <strain evidence="2">CBS6341</strain>
    </source>
</reference>
<dbReference type="OrthoDB" id="3366093at2759"/>
<dbReference type="GO" id="GO:0005034">
    <property type="term" value="F:osmosensor activity"/>
    <property type="evidence" value="ECO:0007669"/>
    <property type="project" value="InterPro"/>
</dbReference>
<dbReference type="GO" id="GO:0005886">
    <property type="term" value="C:plasma membrane"/>
    <property type="evidence" value="ECO:0007669"/>
    <property type="project" value="InterPro"/>
</dbReference>
<sequence length="71" mass="7295">SEVESLQQNILNLTSPLYTNSDQTLNELAKLIDPSVPITGLLTKLQSSTSSSSSSGDGSSSDSDDSDGSSS</sequence>
<feature type="region of interest" description="Disordered" evidence="1">
    <location>
        <begin position="46"/>
        <end position="71"/>
    </location>
</feature>
<comment type="caution">
    <text evidence="2">The sequence shown here is derived from an EMBL/GenBank/DDBJ whole genome shotgun (WGS) entry which is preliminary data.</text>
</comment>
<feature type="compositionally biased region" description="Acidic residues" evidence="1">
    <location>
        <begin position="62"/>
        <end position="71"/>
    </location>
</feature>
<dbReference type="EMBL" id="JAEUBF010000640">
    <property type="protein sequence ID" value="KAH3676352.1"/>
    <property type="molecule type" value="Genomic_DNA"/>
</dbReference>
<dbReference type="AlphaFoldDB" id="A0A9P8PQE2"/>
<evidence type="ECO:0000313" key="3">
    <source>
        <dbReference type="Proteomes" id="UP000769528"/>
    </source>
</evidence>
<feature type="non-terminal residue" evidence="2">
    <location>
        <position position="1"/>
    </location>
</feature>
<dbReference type="PANTHER" id="PTHR35778:SF1">
    <property type="entry name" value="SIGNALING MUCIN HKR1-RELATED"/>
    <property type="match status" value="1"/>
</dbReference>
<feature type="non-terminal residue" evidence="2">
    <location>
        <position position="71"/>
    </location>
</feature>
<dbReference type="GO" id="GO:0005576">
    <property type="term" value="C:extracellular region"/>
    <property type="evidence" value="ECO:0007669"/>
    <property type="project" value="TreeGrafter"/>
</dbReference>
<dbReference type="GO" id="GO:0001402">
    <property type="term" value="P:signal transduction involved in filamentous growth"/>
    <property type="evidence" value="ECO:0007669"/>
    <property type="project" value="TreeGrafter"/>
</dbReference>
<dbReference type="GO" id="GO:0000282">
    <property type="term" value="P:cellular bud site selection"/>
    <property type="evidence" value="ECO:0007669"/>
    <property type="project" value="TreeGrafter"/>
</dbReference>
<protein>
    <submittedName>
        <fullName evidence="2">Uncharacterized protein</fullName>
    </submittedName>
</protein>
<dbReference type="PANTHER" id="PTHR35778">
    <property type="entry name" value="SIGNALING MUCIN HKR1-RELATED"/>
    <property type="match status" value="1"/>
</dbReference>
<dbReference type="GO" id="GO:0030427">
    <property type="term" value="C:site of polarized growth"/>
    <property type="evidence" value="ECO:0007669"/>
    <property type="project" value="TreeGrafter"/>
</dbReference>
<reference evidence="2" key="2">
    <citation type="submission" date="2021-01" db="EMBL/GenBank/DDBJ databases">
        <authorList>
            <person name="Schikora-Tamarit M.A."/>
        </authorList>
    </citation>
    <scope>NUCLEOTIDE SEQUENCE</scope>
    <source>
        <strain evidence="2">CBS6341</strain>
    </source>
</reference>
<name>A0A9P8PQE2_9ASCO</name>
<organism evidence="2 3">
    <name type="scientific">Wickerhamomyces mucosus</name>
    <dbReference type="NCBI Taxonomy" id="1378264"/>
    <lineage>
        <taxon>Eukaryota</taxon>
        <taxon>Fungi</taxon>
        <taxon>Dikarya</taxon>
        <taxon>Ascomycota</taxon>
        <taxon>Saccharomycotina</taxon>
        <taxon>Saccharomycetes</taxon>
        <taxon>Phaffomycetales</taxon>
        <taxon>Wickerhamomycetaceae</taxon>
        <taxon>Wickerhamomyces</taxon>
    </lineage>
</organism>
<evidence type="ECO:0000313" key="2">
    <source>
        <dbReference type="EMBL" id="KAH3676352.1"/>
    </source>
</evidence>
<gene>
    <name evidence="2" type="ORF">WICMUC_002081</name>
</gene>
<dbReference type="GO" id="GO:0009986">
    <property type="term" value="C:cell surface"/>
    <property type="evidence" value="ECO:0007669"/>
    <property type="project" value="TreeGrafter"/>
</dbReference>
<dbReference type="GO" id="GO:0006972">
    <property type="term" value="P:hyperosmotic response"/>
    <property type="evidence" value="ECO:0007669"/>
    <property type="project" value="TreeGrafter"/>
</dbReference>
<dbReference type="GO" id="GO:0031505">
    <property type="term" value="P:fungal-type cell wall organization"/>
    <property type="evidence" value="ECO:0007669"/>
    <property type="project" value="TreeGrafter"/>
</dbReference>
<feature type="compositionally biased region" description="Low complexity" evidence="1">
    <location>
        <begin position="47"/>
        <end position="61"/>
    </location>
</feature>
<keyword evidence="3" id="KW-1185">Reference proteome</keyword>
<evidence type="ECO:0000256" key="1">
    <source>
        <dbReference type="SAM" id="MobiDB-lite"/>
    </source>
</evidence>
<proteinExistence type="predicted"/>